<sequence>MNLAACPEAGILDQQVMAATATEQSGLTGGPAMLAGIRDVDVRMGHLDRFIRKVYGILGAQMVVTTIIASLITIYGEHLATALDEFFGLSCKSIDTMDKGHVDQLDTQHVLQCVALAMLLCFTVAESVMVGFICVQYTVQSVLVTLGITAPRCGKAALVLALSLFALQTTPLRGMYGRRYDFTGFMPYLFALVCSLCLFGLVMSIFAWNMIYAGLGAVIFSFYIIFDTQLIVGGKHNKFRFSIDDYCMAAAINIYVDIIQLFLFLLQLLGDRRVSKHSCRDLRCVGAPGKTAKASLSITSRGVSELTNLMDLPQALAAVEQEVGVPPSPKRAAHELDPQSISGLVPWFARRVRRRSPKVVIDDWCQRGCLGLPSVAMGQRCPCREIKDVAAEEAPGEGEVAVAQEKTEPLSTATDAKVLLMTKPGEVKALPAVERKMPWVLPPGGKLTVMMFGMTGAGKSALGNLIAGSQIFDSGDDTSSITNLDSIMKYEAEDGSLVVLDTIGLGDTEIDQEKVVASIRDVALSALHGVDCLLYVMRNARITDDAIARLIYVTEYLWGDDIVAIPERAEKTDRGELGSFDLRGRSKMTSGVTTVSGRTRDGVPCWDGDPTSFSEFVESARLYEQGTAPHKRAQVAPRIAAELTGSARRFITGQPPDWLSFHGGVERLLDRLREGLGRPKVSEVTEHLNKLFKYSRRKAGESVNEYVARRSETYLRAQQAMSRLMPRTKVGATTSHRTSSAWGNYPDQWSRRTSLETTPEEDGDNQETTSTTTPTTTTWTWGRDSWWNSSPWWEWSSSYGSQWSAWDGTSSWGSQAAATLELPELLPDFIQGWLLLQDANLDSNEKGLVMTTVGDDYSMAAISHALRSLFPDGEMKKRDNSRRQHGFWGAVDEEHPEDDAFEVMDEAEAQESLDAESFAMWSEAQEDIQSAMAALGAARRTLKDARARQHAVKMSRQYYKVGNRPSSSSTTPKVRDDSQIVCLRCQKKGHRAANCPLPPPAAHAASEETASFICFAEDQANTMAEETAKEHQDFIGYSEGDRTEAQETTLEQQDFIGYSEGDLSTGEAALMAGISTQAAVSQGKAIMDCGATRSIGSVYALEKLMEMNIKARGDPGIVAVDTNNRPTFSFGNSSTDQCSATVKMSLRAGQRPGAVQIHALDKGTGPILLSIEALAMLGALVDFRAKMVVLRDIDDQKILPLEQSATGHFLIPLSEKGEVNTVVTGCLVEVIMGVVVFLKTLCSLPRQEMYQKIYANDMFLGVSSHSRDQESLTHRQHPLQRRAMSGVTVPKLREVLAEHGETAPKQWTRIELLQRVEEVTGVDYTRPKKAEKSDYQQYVTALNKAAGRKADLQKYCSEVLKMEVNVNYTIPQLHKEALSVVYGLARPDPSDLVGFGRHSQLTYATVKAEHDQYCQWAVQTAREGQCNPRLRRLAGWVANDVTLVKRAQEEFMAMSKMKDKTIAARYPKEPLTPRENLPRSVKKTPATSSSSGIMESEDNDKVTVEAAKLAIMVETIETLKAEVASLKGERPRKKATAEEVESVTSFSMAGSV</sequence>
<comment type="subcellular location">
    <subcellularLocation>
        <location evidence="1">Membrane</location>
        <topology evidence="1">Multi-pass membrane protein</topology>
    </subcellularLocation>
</comment>
<dbReference type="GO" id="GO:0016020">
    <property type="term" value="C:membrane"/>
    <property type="evidence" value="ECO:0007669"/>
    <property type="project" value="UniProtKB-SubCell"/>
</dbReference>
<organism evidence="10 11">
    <name type="scientific">Symbiodinium microadriaticum</name>
    <name type="common">Dinoflagellate</name>
    <name type="synonym">Zooxanthella microadriatica</name>
    <dbReference type="NCBI Taxonomy" id="2951"/>
    <lineage>
        <taxon>Eukaryota</taxon>
        <taxon>Sar</taxon>
        <taxon>Alveolata</taxon>
        <taxon>Dinophyceae</taxon>
        <taxon>Suessiales</taxon>
        <taxon>Symbiodiniaceae</taxon>
        <taxon>Symbiodinium</taxon>
    </lineage>
</organism>
<evidence type="ECO:0000256" key="3">
    <source>
        <dbReference type="ARBA" id="ARBA00022741"/>
    </source>
</evidence>
<feature type="compositionally biased region" description="Polar residues" evidence="7">
    <location>
        <begin position="1542"/>
        <end position="1552"/>
    </location>
</feature>
<feature type="region of interest" description="Disordered" evidence="7">
    <location>
        <begin position="725"/>
        <end position="778"/>
    </location>
</feature>
<feature type="compositionally biased region" description="Polar residues" evidence="7">
    <location>
        <begin position="731"/>
        <end position="742"/>
    </location>
</feature>
<dbReference type="InterPro" id="IPR036875">
    <property type="entry name" value="Znf_CCHC_sf"/>
</dbReference>
<keyword evidence="2 8" id="KW-0812">Transmembrane</keyword>
<dbReference type="SUPFAM" id="SSF52540">
    <property type="entry name" value="P-loop containing nucleoside triphosphate hydrolases"/>
    <property type="match status" value="1"/>
</dbReference>
<reference evidence="10 11" key="1">
    <citation type="submission" date="2016-02" db="EMBL/GenBank/DDBJ databases">
        <title>Genome analysis of coral dinoflagellate symbionts highlights evolutionary adaptations to a symbiotic lifestyle.</title>
        <authorList>
            <person name="Aranda M."/>
            <person name="Li Y."/>
            <person name="Liew Y.J."/>
            <person name="Baumgarten S."/>
            <person name="Simakov O."/>
            <person name="Wilson M."/>
            <person name="Piel J."/>
            <person name="Ashoor H."/>
            <person name="Bougouffa S."/>
            <person name="Bajic V.B."/>
            <person name="Ryu T."/>
            <person name="Ravasi T."/>
            <person name="Bayer T."/>
            <person name="Micklem G."/>
            <person name="Kim H."/>
            <person name="Bhak J."/>
            <person name="Lajeunesse T.C."/>
            <person name="Voolstra C.R."/>
        </authorList>
    </citation>
    <scope>NUCLEOTIDE SEQUENCE [LARGE SCALE GENOMIC DNA]</scope>
    <source>
        <strain evidence="10 11">CCMP2467</strain>
    </source>
</reference>
<dbReference type="InterPro" id="IPR006214">
    <property type="entry name" value="Bax_inhibitor_1-related"/>
</dbReference>
<protein>
    <submittedName>
        <fullName evidence="10">Protein lifeguard 2</fullName>
    </submittedName>
</protein>
<feature type="region of interest" description="Disordered" evidence="7">
    <location>
        <begin position="1527"/>
        <end position="1552"/>
    </location>
</feature>
<evidence type="ECO:0000313" key="10">
    <source>
        <dbReference type="EMBL" id="OLP97585.1"/>
    </source>
</evidence>
<dbReference type="InterPro" id="IPR027417">
    <property type="entry name" value="P-loop_NTPase"/>
</dbReference>
<proteinExistence type="predicted"/>
<feature type="transmembrane region" description="Helical" evidence="8">
    <location>
        <begin position="54"/>
        <end position="76"/>
    </location>
</feature>
<keyword evidence="3" id="KW-0547">Nucleotide-binding</keyword>
<accession>A0A1Q9DQZ4</accession>
<comment type="caution">
    <text evidence="10">The sequence shown here is derived from an EMBL/GenBank/DDBJ whole genome shotgun (WGS) entry which is preliminary data.</text>
</comment>
<dbReference type="GO" id="GO:0003676">
    <property type="term" value="F:nucleic acid binding"/>
    <property type="evidence" value="ECO:0007669"/>
    <property type="project" value="InterPro"/>
</dbReference>
<feature type="domain" description="CCHC-type" evidence="9">
    <location>
        <begin position="982"/>
        <end position="996"/>
    </location>
</feature>
<keyword evidence="4 8" id="KW-1133">Transmembrane helix</keyword>
<keyword evidence="6" id="KW-0863">Zinc-finger</keyword>
<dbReference type="EMBL" id="LSRX01000428">
    <property type="protein sequence ID" value="OLP97585.1"/>
    <property type="molecule type" value="Genomic_DNA"/>
</dbReference>
<keyword evidence="11" id="KW-1185">Reference proteome</keyword>
<dbReference type="GO" id="GO:0005794">
    <property type="term" value="C:Golgi apparatus"/>
    <property type="evidence" value="ECO:0007669"/>
    <property type="project" value="TreeGrafter"/>
</dbReference>
<dbReference type="GO" id="GO:0005783">
    <property type="term" value="C:endoplasmic reticulum"/>
    <property type="evidence" value="ECO:0007669"/>
    <property type="project" value="TreeGrafter"/>
</dbReference>
<dbReference type="Pfam" id="PF04548">
    <property type="entry name" value="AIG1"/>
    <property type="match status" value="1"/>
</dbReference>
<feature type="transmembrane region" description="Helical" evidence="8">
    <location>
        <begin position="188"/>
        <end position="208"/>
    </location>
</feature>
<evidence type="ECO:0000256" key="6">
    <source>
        <dbReference type="PROSITE-ProRule" id="PRU00047"/>
    </source>
</evidence>
<evidence type="ECO:0000256" key="8">
    <source>
        <dbReference type="SAM" id="Phobius"/>
    </source>
</evidence>
<feature type="region of interest" description="Disordered" evidence="7">
    <location>
        <begin position="1468"/>
        <end position="1499"/>
    </location>
</feature>
<feature type="transmembrane region" description="Helical" evidence="8">
    <location>
        <begin position="246"/>
        <end position="269"/>
    </location>
</feature>
<dbReference type="Gene3D" id="3.40.50.300">
    <property type="entry name" value="P-loop containing nucleotide triphosphate hydrolases"/>
    <property type="match status" value="1"/>
</dbReference>
<keyword evidence="6" id="KW-0479">Metal-binding</keyword>
<evidence type="ECO:0000256" key="7">
    <source>
        <dbReference type="SAM" id="MobiDB-lite"/>
    </source>
</evidence>
<dbReference type="PANTHER" id="PTHR23291:SF127">
    <property type="entry name" value="PROTEIN LIFEGUARD 1-LIKE"/>
    <property type="match status" value="1"/>
</dbReference>
<dbReference type="PANTHER" id="PTHR23291">
    <property type="entry name" value="BAX INHIBITOR-RELATED"/>
    <property type="match status" value="1"/>
</dbReference>
<dbReference type="SUPFAM" id="SSF57756">
    <property type="entry name" value="Retrovirus zinc finger-like domains"/>
    <property type="match status" value="1"/>
</dbReference>
<dbReference type="GO" id="GO:0005525">
    <property type="term" value="F:GTP binding"/>
    <property type="evidence" value="ECO:0007669"/>
    <property type="project" value="InterPro"/>
</dbReference>
<feature type="compositionally biased region" description="Low complexity" evidence="7">
    <location>
        <begin position="768"/>
        <end position="778"/>
    </location>
</feature>
<dbReference type="InterPro" id="IPR001878">
    <property type="entry name" value="Znf_CCHC"/>
</dbReference>
<evidence type="ECO:0000256" key="2">
    <source>
        <dbReference type="ARBA" id="ARBA00022692"/>
    </source>
</evidence>
<gene>
    <name evidence="10" type="primary">Faim2</name>
    <name evidence="10" type="ORF">AK812_SmicGene20094</name>
</gene>
<evidence type="ECO:0000256" key="1">
    <source>
        <dbReference type="ARBA" id="ARBA00004141"/>
    </source>
</evidence>
<dbReference type="GO" id="GO:0008270">
    <property type="term" value="F:zinc ion binding"/>
    <property type="evidence" value="ECO:0007669"/>
    <property type="project" value="UniProtKB-KW"/>
</dbReference>
<evidence type="ECO:0000256" key="4">
    <source>
        <dbReference type="ARBA" id="ARBA00022989"/>
    </source>
</evidence>
<dbReference type="Proteomes" id="UP000186817">
    <property type="component" value="Unassembled WGS sequence"/>
</dbReference>
<feature type="transmembrane region" description="Helical" evidence="8">
    <location>
        <begin position="214"/>
        <end position="234"/>
    </location>
</feature>
<dbReference type="InterPro" id="IPR006703">
    <property type="entry name" value="G_AIG1"/>
</dbReference>
<evidence type="ECO:0000259" key="9">
    <source>
        <dbReference type="PROSITE" id="PS50158"/>
    </source>
</evidence>
<evidence type="ECO:0000256" key="5">
    <source>
        <dbReference type="ARBA" id="ARBA00023136"/>
    </source>
</evidence>
<keyword evidence="6" id="KW-0862">Zinc</keyword>
<dbReference type="PROSITE" id="PS50158">
    <property type="entry name" value="ZF_CCHC"/>
    <property type="match status" value="1"/>
</dbReference>
<feature type="transmembrane region" description="Helical" evidence="8">
    <location>
        <begin position="109"/>
        <end position="125"/>
    </location>
</feature>
<dbReference type="Pfam" id="PF01027">
    <property type="entry name" value="Bax1-I"/>
    <property type="match status" value="1"/>
</dbReference>
<keyword evidence="5 8" id="KW-0472">Membrane</keyword>
<name>A0A1Q9DQZ4_SYMMI</name>
<evidence type="ECO:0000313" key="11">
    <source>
        <dbReference type="Proteomes" id="UP000186817"/>
    </source>
</evidence>
<dbReference type="OrthoDB" id="419658at2759"/>
<dbReference type="SMART" id="SM00343">
    <property type="entry name" value="ZnF_C2HC"/>
    <property type="match status" value="1"/>
</dbReference>